<protein>
    <submittedName>
        <fullName evidence="1">Uncharacterized protein</fullName>
    </submittedName>
</protein>
<comment type="caution">
    <text evidence="1">The sequence shown here is derived from an EMBL/GenBank/DDBJ whole genome shotgun (WGS) entry which is preliminary data.</text>
</comment>
<dbReference type="EMBL" id="BGZK01001937">
    <property type="protein sequence ID" value="GBP88478.1"/>
    <property type="molecule type" value="Genomic_DNA"/>
</dbReference>
<reference evidence="1 2" key="1">
    <citation type="journal article" date="2019" name="Commun. Biol.">
        <title>The bagworm genome reveals a unique fibroin gene that provides high tensile strength.</title>
        <authorList>
            <person name="Kono N."/>
            <person name="Nakamura H."/>
            <person name="Ohtoshi R."/>
            <person name="Tomita M."/>
            <person name="Numata K."/>
            <person name="Arakawa K."/>
        </authorList>
    </citation>
    <scope>NUCLEOTIDE SEQUENCE [LARGE SCALE GENOMIC DNA]</scope>
</reference>
<dbReference type="AlphaFoldDB" id="A0A4C1ZL28"/>
<sequence>MSYPYLLGLLERKLPYEQLHNAGTNSEVATSPGNIHQLGSNLDVQQARPFCITDDAGHLQSEHTCSCTYAEAERTP</sequence>
<proteinExistence type="predicted"/>
<dbReference type="Proteomes" id="UP000299102">
    <property type="component" value="Unassembled WGS sequence"/>
</dbReference>
<gene>
    <name evidence="1" type="ORF">EVAR_64911_1</name>
</gene>
<evidence type="ECO:0000313" key="2">
    <source>
        <dbReference type="Proteomes" id="UP000299102"/>
    </source>
</evidence>
<name>A0A4C1ZL28_EUMVA</name>
<accession>A0A4C1ZL28</accession>
<keyword evidence="2" id="KW-1185">Reference proteome</keyword>
<evidence type="ECO:0000313" key="1">
    <source>
        <dbReference type="EMBL" id="GBP88478.1"/>
    </source>
</evidence>
<organism evidence="1 2">
    <name type="scientific">Eumeta variegata</name>
    <name type="common">Bagworm moth</name>
    <name type="synonym">Eumeta japonica</name>
    <dbReference type="NCBI Taxonomy" id="151549"/>
    <lineage>
        <taxon>Eukaryota</taxon>
        <taxon>Metazoa</taxon>
        <taxon>Ecdysozoa</taxon>
        <taxon>Arthropoda</taxon>
        <taxon>Hexapoda</taxon>
        <taxon>Insecta</taxon>
        <taxon>Pterygota</taxon>
        <taxon>Neoptera</taxon>
        <taxon>Endopterygota</taxon>
        <taxon>Lepidoptera</taxon>
        <taxon>Glossata</taxon>
        <taxon>Ditrysia</taxon>
        <taxon>Tineoidea</taxon>
        <taxon>Psychidae</taxon>
        <taxon>Oiketicinae</taxon>
        <taxon>Eumeta</taxon>
    </lineage>
</organism>